<dbReference type="HOGENOM" id="CLU_772065_0_0_1"/>
<feature type="compositionally biased region" description="Polar residues" evidence="1">
    <location>
        <begin position="132"/>
        <end position="148"/>
    </location>
</feature>
<organism evidence="2 3">
    <name type="scientific">Tulasnella calospora MUT 4182</name>
    <dbReference type="NCBI Taxonomy" id="1051891"/>
    <lineage>
        <taxon>Eukaryota</taxon>
        <taxon>Fungi</taxon>
        <taxon>Dikarya</taxon>
        <taxon>Basidiomycota</taxon>
        <taxon>Agaricomycotina</taxon>
        <taxon>Agaricomycetes</taxon>
        <taxon>Cantharellales</taxon>
        <taxon>Tulasnellaceae</taxon>
        <taxon>Tulasnella</taxon>
    </lineage>
</organism>
<feature type="region of interest" description="Disordered" evidence="1">
    <location>
        <begin position="82"/>
        <end position="158"/>
    </location>
</feature>
<evidence type="ECO:0000313" key="3">
    <source>
        <dbReference type="Proteomes" id="UP000054248"/>
    </source>
</evidence>
<reference evidence="3" key="2">
    <citation type="submission" date="2015-01" db="EMBL/GenBank/DDBJ databases">
        <title>Evolutionary Origins and Diversification of the Mycorrhizal Mutualists.</title>
        <authorList>
            <consortium name="DOE Joint Genome Institute"/>
            <consortium name="Mycorrhizal Genomics Consortium"/>
            <person name="Kohler A."/>
            <person name="Kuo A."/>
            <person name="Nagy L.G."/>
            <person name="Floudas D."/>
            <person name="Copeland A."/>
            <person name="Barry K.W."/>
            <person name="Cichocki N."/>
            <person name="Veneault-Fourrey C."/>
            <person name="LaButti K."/>
            <person name="Lindquist E.A."/>
            <person name="Lipzen A."/>
            <person name="Lundell T."/>
            <person name="Morin E."/>
            <person name="Murat C."/>
            <person name="Riley R."/>
            <person name="Ohm R."/>
            <person name="Sun H."/>
            <person name="Tunlid A."/>
            <person name="Henrissat B."/>
            <person name="Grigoriev I.V."/>
            <person name="Hibbett D.S."/>
            <person name="Martin F."/>
        </authorList>
    </citation>
    <scope>NUCLEOTIDE SEQUENCE [LARGE SCALE GENOMIC DNA]</scope>
    <source>
        <strain evidence="3">MUT 4182</strain>
    </source>
</reference>
<sequence length="359" mass="39507">MPPRNLCPNADLLAVVEDIKTQCKSENLSHTWNRCAKSLREHPTAIICKDDLLPLYGWGSKTADQAWKQYIVHGTAIDAELEPSRDRARKTTSNSRSGHAKTSTAKRSLDDTLEDISHSVDVATSRAKRSRQNTSTTLAGSASSQIPTFPSPSRISQPIPPMNQWSASPIDSIDPRHLDGFGFWYLDDGDRQVRSSNQAYVSWGVEAMFKVEFSRIQANHQWATAFIKQSQPGASGTCYGYVSQTVADIVTDCPGIEISPLQTRYRATPAPLRLHAVPVDQRESTLGGPSNLLLQAEFSKVKRKNNSLDPTRMLSDKSAAALAEMRAPRPFPASSSRASALEATKGKSFSDLVQRSTRH</sequence>
<keyword evidence="3" id="KW-1185">Reference proteome</keyword>
<dbReference type="EMBL" id="KN823011">
    <property type="protein sequence ID" value="KIO27265.1"/>
    <property type="molecule type" value="Genomic_DNA"/>
</dbReference>
<accession>A0A0C3QAH2</accession>
<evidence type="ECO:0000313" key="2">
    <source>
        <dbReference type="EMBL" id="KIO27265.1"/>
    </source>
</evidence>
<feature type="compositionally biased region" description="Polar residues" evidence="1">
    <location>
        <begin position="91"/>
        <end position="106"/>
    </location>
</feature>
<dbReference type="GO" id="GO:0016787">
    <property type="term" value="F:hydrolase activity"/>
    <property type="evidence" value="ECO:0007669"/>
    <property type="project" value="UniProtKB-KW"/>
</dbReference>
<keyword evidence="2" id="KW-0378">Hydrolase</keyword>
<feature type="compositionally biased region" description="Basic and acidic residues" evidence="1">
    <location>
        <begin position="107"/>
        <end position="118"/>
    </location>
</feature>
<reference evidence="2 3" key="1">
    <citation type="submission" date="2014-04" db="EMBL/GenBank/DDBJ databases">
        <authorList>
            <consortium name="DOE Joint Genome Institute"/>
            <person name="Kuo A."/>
            <person name="Girlanda M."/>
            <person name="Perotto S."/>
            <person name="Kohler A."/>
            <person name="Nagy L.G."/>
            <person name="Floudas D."/>
            <person name="Copeland A."/>
            <person name="Barry K.W."/>
            <person name="Cichocki N."/>
            <person name="Veneault-Fourrey C."/>
            <person name="LaButti K."/>
            <person name="Lindquist E.A."/>
            <person name="Lipzen A."/>
            <person name="Lundell T."/>
            <person name="Morin E."/>
            <person name="Murat C."/>
            <person name="Sun H."/>
            <person name="Tunlid A."/>
            <person name="Henrissat B."/>
            <person name="Grigoriev I.V."/>
            <person name="Hibbett D.S."/>
            <person name="Martin F."/>
            <person name="Nordberg H.P."/>
            <person name="Cantor M.N."/>
            <person name="Hua S.X."/>
        </authorList>
    </citation>
    <scope>NUCLEOTIDE SEQUENCE [LARGE SCALE GENOMIC DNA]</scope>
    <source>
        <strain evidence="2 3">MUT 4182</strain>
    </source>
</reference>
<dbReference type="AlphaFoldDB" id="A0A0C3QAH2"/>
<proteinExistence type="predicted"/>
<dbReference type="Proteomes" id="UP000054248">
    <property type="component" value="Unassembled WGS sequence"/>
</dbReference>
<name>A0A0C3QAH2_9AGAM</name>
<protein>
    <submittedName>
        <fullName evidence="2">Glycoside hydrolase family 62 protein</fullName>
    </submittedName>
</protein>
<dbReference type="OrthoDB" id="5963188at2759"/>
<feature type="region of interest" description="Disordered" evidence="1">
    <location>
        <begin position="325"/>
        <end position="359"/>
    </location>
</feature>
<evidence type="ECO:0000256" key="1">
    <source>
        <dbReference type="SAM" id="MobiDB-lite"/>
    </source>
</evidence>
<gene>
    <name evidence="2" type="ORF">M407DRAFT_23449</name>
</gene>